<evidence type="ECO:0000313" key="6">
    <source>
        <dbReference type="Proteomes" id="UP000463868"/>
    </source>
</evidence>
<evidence type="ECO:0000313" key="1">
    <source>
        <dbReference type="EMBL" id="NAR74670.1"/>
    </source>
</evidence>
<dbReference type="Proteomes" id="UP000294395">
    <property type="component" value="Chromosome"/>
</dbReference>
<evidence type="ECO:0000313" key="2">
    <source>
        <dbReference type="EMBL" id="QBQ16861.1"/>
    </source>
</evidence>
<dbReference type="EMBL" id="CP031976">
    <property type="protein sequence ID" value="QHI14058.1"/>
    <property type="molecule type" value="Genomic_DNA"/>
</dbReference>
<organism evidence="1 5">
    <name type="scientific">Acinetobacter haemolyticus</name>
    <dbReference type="NCBI Taxonomy" id="29430"/>
    <lineage>
        <taxon>Bacteria</taxon>
        <taxon>Pseudomonadati</taxon>
        <taxon>Pseudomonadota</taxon>
        <taxon>Gammaproteobacteria</taxon>
        <taxon>Moraxellales</taxon>
        <taxon>Moraxellaceae</taxon>
        <taxon>Acinetobacter</taxon>
    </lineage>
</organism>
<accession>A0A1L6KPL5</accession>
<dbReference type="Proteomes" id="UP000451048">
    <property type="component" value="Unassembled WGS sequence"/>
</dbReference>
<proteinExistence type="predicted"/>
<reference evidence="3 6" key="1">
    <citation type="submission" date="2018-08" db="EMBL/GenBank/DDBJ databases">
        <title>Analysis of the genomic diversity of Mexican Acinetobacter haemolyticus clinical isolates.</title>
        <authorList>
            <person name="Castro-Jaimes S."/>
            <person name="Cevallos M.A."/>
        </authorList>
    </citation>
    <scope>NUCLEOTIDE SEQUENCE [LARGE SCALE GENOMIC DNA]</scope>
    <source>
        <strain evidence="3 6">AN43</strain>
    </source>
</reference>
<dbReference type="OrthoDB" id="8686772at2"/>
<name>A0A1L6KPL5_ACIHA</name>
<evidence type="ECO:0000313" key="3">
    <source>
        <dbReference type="EMBL" id="QHI14058.1"/>
    </source>
</evidence>
<evidence type="ECO:0000313" key="5">
    <source>
        <dbReference type="Proteomes" id="UP000451048"/>
    </source>
</evidence>
<dbReference type="AlphaFoldDB" id="A0A1L6KPL5"/>
<dbReference type="KEGG" id="ahl:AHTJS_12015"/>
<reference evidence="1 5" key="3">
    <citation type="submission" date="2019-12" db="EMBL/GenBank/DDBJ databases">
        <title>Acinetobacter haemolyticus comparative genomics.</title>
        <authorList>
            <person name="Castro-Jaimes S."/>
            <person name="Bello-Lopez E."/>
            <person name="Velazquez-Acosta C."/>
            <person name="Volkow-Fernandez P."/>
            <person name="Lozano-Zarain P."/>
            <person name="Castillo Ramirez S."/>
            <person name="Cevallos M.A."/>
        </authorList>
    </citation>
    <scope>NUCLEOTIDE SEQUENCE [LARGE SCALE GENOMIC DNA]</scope>
    <source>
        <strain evidence="1 5">AN10</strain>
    </source>
</reference>
<dbReference type="STRING" id="29430.AHTJS_12015"/>
<protein>
    <recommendedName>
        <fullName evidence="7">Zinc protease</fullName>
    </recommendedName>
</protein>
<dbReference type="Proteomes" id="UP000463868">
    <property type="component" value="Chromosome"/>
</dbReference>
<dbReference type="EMBL" id="WTTO01000061">
    <property type="protein sequence ID" value="NAR74670.1"/>
    <property type="molecule type" value="Genomic_DNA"/>
</dbReference>
<evidence type="ECO:0000313" key="4">
    <source>
        <dbReference type="Proteomes" id="UP000294395"/>
    </source>
</evidence>
<evidence type="ECO:0008006" key="7">
    <source>
        <dbReference type="Google" id="ProtNLM"/>
    </source>
</evidence>
<gene>
    <name evidence="3" type="ORF">AhaeAN43_12105</name>
    <name evidence="2" type="ORF">AHTJR_11515</name>
    <name evidence="1" type="ORF">GPS52_14515</name>
</gene>
<dbReference type="EMBL" id="CP038009">
    <property type="protein sequence ID" value="QBQ16861.1"/>
    <property type="molecule type" value="Genomic_DNA"/>
</dbReference>
<reference evidence="2 4" key="2">
    <citation type="submission" date="2019-03" db="EMBL/GenBank/DDBJ databases">
        <title>Complete genome sequence of two outbreak-associated Acinetobacter haemolyticus strains.</title>
        <authorList>
            <person name="Bai L."/>
            <person name="Zhang S.-C."/>
            <person name="Deng Y."/>
            <person name="Song C.-C."/>
            <person name="Kang G.-B."/>
            <person name="Dong Y."/>
            <person name="Wang Y."/>
            <person name="Gao F."/>
            <person name="Huang H."/>
        </authorList>
    </citation>
    <scope>NUCLEOTIDE SEQUENCE [LARGE SCALE GENOMIC DNA]</scope>
    <source>
        <strain evidence="2 4">TJR01</strain>
    </source>
</reference>
<dbReference type="RefSeq" id="WP_005081534.1">
    <property type="nucleotide sequence ID" value="NZ_BBSE01000007.1"/>
</dbReference>
<sequence>MFKLWYRLTQELKARFISSLIVFFRINEFAYRGLTLAEIEMARPVFGDLIDYSKIRIFNIPYLPWQPTNIFIAPNGNLYVHQKYFHSDYSRCSITLQSIFIHELTHILQYQQQTNVILKGALLQLGYYLSLKLYNPYKYQFVEGKAFTQYNIEQQGDIARDIFLKKVPNIILKK</sequence>